<keyword evidence="2 5" id="KW-0378">Hydrolase</keyword>
<evidence type="ECO:0000313" key="7">
    <source>
        <dbReference type="Proteomes" id="UP001652660"/>
    </source>
</evidence>
<dbReference type="Pfam" id="PF00332">
    <property type="entry name" value="Glyco_hydro_17"/>
    <property type="match status" value="1"/>
</dbReference>
<feature type="signal peptide" evidence="6">
    <location>
        <begin position="1"/>
        <end position="27"/>
    </location>
</feature>
<evidence type="ECO:0000313" key="8">
    <source>
        <dbReference type="RefSeq" id="XP_027121453.1"/>
    </source>
</evidence>
<evidence type="ECO:0000256" key="2">
    <source>
        <dbReference type="ARBA" id="ARBA00022801"/>
    </source>
</evidence>
<dbReference type="GO" id="GO:0004553">
    <property type="term" value="F:hydrolase activity, hydrolyzing O-glycosyl compounds"/>
    <property type="evidence" value="ECO:0007669"/>
    <property type="project" value="InterPro"/>
</dbReference>
<comment type="similarity">
    <text evidence="1 4">Belongs to the glycosyl hydrolase 17 family.</text>
</comment>
<dbReference type="AlphaFoldDB" id="A0A6P6X9T4"/>
<dbReference type="GO" id="GO:0005975">
    <property type="term" value="P:carbohydrate metabolic process"/>
    <property type="evidence" value="ECO:0007669"/>
    <property type="project" value="InterPro"/>
</dbReference>
<dbReference type="FunFam" id="3.20.20.80:FF:000010">
    <property type="entry name" value="glucan endo-1,3-beta-glucosidase, basic"/>
    <property type="match status" value="1"/>
</dbReference>
<keyword evidence="7" id="KW-1185">Reference proteome</keyword>
<evidence type="ECO:0000256" key="5">
    <source>
        <dbReference type="RuleBase" id="RU004336"/>
    </source>
</evidence>
<sequence>MIAKALKPSTLSLLGLILLPFTISAGALPIGVCYGLNGNNLPSKQDAINLYKEKGITKMRIYSPVPEVLNALRGSNIELLVDVSFEDVKPLATDASVAPIWIHNNVQTYWPDVKFRYIAVGNEVTPESEYAPFIGPAIENLHNAIVAAGLQEQIKVSTSTYPPLLGASNPPSQGSFSDVAKPFIKPIIDLLVGHNAPLLVNIYPYFTYLGNQGNGELDYALFRSPGVVVQDGSLGYENLYDAMLDAFYWALEKEGGNTVEIVVSETGWPSEGSSASSVENAGTYYKNLINHVKAGSGTPKRPGKAIETYLFAMFDENEKTGHETEKHFGLFTPNKQPKYAVSFN</sequence>
<gene>
    <name evidence="8" type="primary">LOC113738445</name>
</gene>
<proteinExistence type="inferred from homology"/>
<organism evidence="7 8">
    <name type="scientific">Coffea arabica</name>
    <name type="common">Arabian coffee</name>
    <dbReference type="NCBI Taxonomy" id="13443"/>
    <lineage>
        <taxon>Eukaryota</taxon>
        <taxon>Viridiplantae</taxon>
        <taxon>Streptophyta</taxon>
        <taxon>Embryophyta</taxon>
        <taxon>Tracheophyta</taxon>
        <taxon>Spermatophyta</taxon>
        <taxon>Magnoliopsida</taxon>
        <taxon>eudicotyledons</taxon>
        <taxon>Gunneridae</taxon>
        <taxon>Pentapetalae</taxon>
        <taxon>asterids</taxon>
        <taxon>lamiids</taxon>
        <taxon>Gentianales</taxon>
        <taxon>Rubiaceae</taxon>
        <taxon>Ixoroideae</taxon>
        <taxon>Gardenieae complex</taxon>
        <taxon>Bertiereae - Coffeeae clade</taxon>
        <taxon>Coffeeae</taxon>
        <taxon>Coffea</taxon>
    </lineage>
</organism>
<dbReference type="Proteomes" id="UP001652660">
    <property type="component" value="Chromosome 4e"/>
</dbReference>
<dbReference type="InterPro" id="IPR017853">
    <property type="entry name" value="GH"/>
</dbReference>
<dbReference type="OrthoDB" id="941679at2759"/>
<dbReference type="Gene3D" id="3.20.20.80">
    <property type="entry name" value="Glycosidases"/>
    <property type="match status" value="1"/>
</dbReference>
<dbReference type="PANTHER" id="PTHR32227">
    <property type="entry name" value="GLUCAN ENDO-1,3-BETA-GLUCOSIDASE BG1-RELATED-RELATED"/>
    <property type="match status" value="1"/>
</dbReference>
<accession>A0A6P6X9T4</accession>
<dbReference type="PROSITE" id="PS00587">
    <property type="entry name" value="GLYCOSYL_HYDROL_F17"/>
    <property type="match status" value="1"/>
</dbReference>
<feature type="chain" id="PRO_5044650847" evidence="6">
    <location>
        <begin position="28"/>
        <end position="344"/>
    </location>
</feature>
<reference evidence="7" key="1">
    <citation type="journal article" date="2025" name="Foods">
        <title>Unveiling the Microbial Signatures of Arabica Coffee Cherries: Insights into Ripeness Specific Diversity, Functional Traits, and Implications for Quality and Safety.</title>
        <authorList>
            <consortium name="RefSeq"/>
            <person name="Tenea G.N."/>
            <person name="Cifuentes V."/>
            <person name="Reyes P."/>
            <person name="Cevallos-Vallejos M."/>
        </authorList>
    </citation>
    <scope>NUCLEOTIDE SEQUENCE [LARGE SCALE GENOMIC DNA]</scope>
</reference>
<dbReference type="InterPro" id="IPR044965">
    <property type="entry name" value="Glyco_hydro_17_plant"/>
</dbReference>
<keyword evidence="3 5" id="KW-0326">Glycosidase</keyword>
<dbReference type="RefSeq" id="XP_027121453.1">
    <property type="nucleotide sequence ID" value="XM_027265652.2"/>
</dbReference>
<reference evidence="8" key="2">
    <citation type="submission" date="2025-08" db="UniProtKB">
        <authorList>
            <consortium name="RefSeq"/>
        </authorList>
    </citation>
    <scope>IDENTIFICATION</scope>
    <source>
        <tissue evidence="8">Leaves</tissue>
    </source>
</reference>
<evidence type="ECO:0000256" key="4">
    <source>
        <dbReference type="RuleBase" id="RU004335"/>
    </source>
</evidence>
<evidence type="ECO:0000256" key="3">
    <source>
        <dbReference type="ARBA" id="ARBA00023295"/>
    </source>
</evidence>
<evidence type="ECO:0000256" key="1">
    <source>
        <dbReference type="ARBA" id="ARBA00008773"/>
    </source>
</evidence>
<dbReference type="InterPro" id="IPR000490">
    <property type="entry name" value="Glyco_hydro_17"/>
</dbReference>
<dbReference type="SUPFAM" id="SSF51445">
    <property type="entry name" value="(Trans)glycosidases"/>
    <property type="match status" value="1"/>
</dbReference>
<protein>
    <submittedName>
        <fullName evidence="8">Glucan endo-1,3-beta-glucosidase-like</fullName>
    </submittedName>
</protein>
<name>A0A6P6X9T4_COFAR</name>
<evidence type="ECO:0000256" key="6">
    <source>
        <dbReference type="SAM" id="SignalP"/>
    </source>
</evidence>
<dbReference type="GeneID" id="113738445"/>
<keyword evidence="6" id="KW-0732">Signal</keyword>